<gene>
    <name evidence="1" type="ORF">Patl1_22385</name>
</gene>
<comment type="caution">
    <text evidence="1">The sequence shown here is derived from an EMBL/GenBank/DDBJ whole genome shotgun (WGS) entry which is preliminary data.</text>
</comment>
<name>A0ACC1A1I0_9ROSI</name>
<proteinExistence type="predicted"/>
<reference evidence="2" key="1">
    <citation type="journal article" date="2023" name="G3 (Bethesda)">
        <title>Genome assembly and association tests identify interacting loci associated with vigor, precocity, and sex in interspecific pistachio rootstocks.</title>
        <authorList>
            <person name="Palmer W."/>
            <person name="Jacygrad E."/>
            <person name="Sagayaradj S."/>
            <person name="Cavanaugh K."/>
            <person name="Han R."/>
            <person name="Bertier L."/>
            <person name="Beede B."/>
            <person name="Kafkas S."/>
            <person name="Golino D."/>
            <person name="Preece J."/>
            <person name="Michelmore R."/>
        </authorList>
    </citation>
    <scope>NUCLEOTIDE SEQUENCE [LARGE SCALE GENOMIC DNA]</scope>
</reference>
<dbReference type="EMBL" id="CM047909">
    <property type="protein sequence ID" value="KAJ0080167.1"/>
    <property type="molecule type" value="Genomic_DNA"/>
</dbReference>
<sequence length="63" mass="6694">MERKSCCGSSYSSCGSTPKMQTTPVQGKVSKKEKFVKPEVITKNEAAQAAAAASKPAVMKEEL</sequence>
<keyword evidence="2" id="KW-1185">Reference proteome</keyword>
<accession>A0ACC1A1I0</accession>
<protein>
    <submittedName>
        <fullName evidence="1">Uncharacterized protein</fullName>
    </submittedName>
</protein>
<evidence type="ECO:0000313" key="2">
    <source>
        <dbReference type="Proteomes" id="UP001164250"/>
    </source>
</evidence>
<dbReference type="Proteomes" id="UP001164250">
    <property type="component" value="Chromosome 13"/>
</dbReference>
<organism evidence="1 2">
    <name type="scientific">Pistacia atlantica</name>
    <dbReference type="NCBI Taxonomy" id="434234"/>
    <lineage>
        <taxon>Eukaryota</taxon>
        <taxon>Viridiplantae</taxon>
        <taxon>Streptophyta</taxon>
        <taxon>Embryophyta</taxon>
        <taxon>Tracheophyta</taxon>
        <taxon>Spermatophyta</taxon>
        <taxon>Magnoliopsida</taxon>
        <taxon>eudicotyledons</taxon>
        <taxon>Gunneridae</taxon>
        <taxon>Pentapetalae</taxon>
        <taxon>rosids</taxon>
        <taxon>malvids</taxon>
        <taxon>Sapindales</taxon>
        <taxon>Anacardiaceae</taxon>
        <taxon>Pistacia</taxon>
    </lineage>
</organism>
<evidence type="ECO:0000313" key="1">
    <source>
        <dbReference type="EMBL" id="KAJ0080167.1"/>
    </source>
</evidence>